<dbReference type="Proteomes" id="UP000288197">
    <property type="component" value="Unassembled WGS sequence"/>
</dbReference>
<name>A0A369B3C4_9ENTE</name>
<sequence length="119" mass="12997">MKLELFEEALCCSTGVCGPSVDENLLRITGIFESLKKINQVEANRYNLSSNPADFTKNEAVLKELQEKGNDVLPITLVNDTIVKTGSYPTNEEIQEFTGIVFVTQNSQNNSCCGGNGTC</sequence>
<evidence type="ECO:0000313" key="1">
    <source>
        <dbReference type="EMBL" id="NKC67134.1"/>
    </source>
</evidence>
<reference evidence="2 3" key="1">
    <citation type="submission" date="2017-05" db="EMBL/GenBank/DDBJ databases">
        <title>Vagococcus spp. assemblies.</title>
        <authorList>
            <person name="Gulvik C.A."/>
        </authorList>
    </citation>
    <scope>NUCLEOTIDE SEQUENCE [LARGE SCALE GENOMIC DNA]</scope>
    <source>
        <strain evidence="2 3">NCFB 2497</strain>
    </source>
</reference>
<dbReference type="RefSeq" id="WP_086341789.1">
    <property type="nucleotide sequence ID" value="NZ_CP081459.1"/>
</dbReference>
<keyword evidence="3" id="KW-1185">Reference proteome</keyword>
<dbReference type="Pfam" id="PF06953">
    <property type="entry name" value="ArsD"/>
    <property type="match status" value="1"/>
</dbReference>
<accession>A0A369B3C4</accession>
<dbReference type="InterPro" id="IPR010712">
    <property type="entry name" value="Arsenical-R_ArsD"/>
</dbReference>
<protein>
    <submittedName>
        <fullName evidence="2">Arsenical resistance operon transcriptional repressor ArsD</fullName>
    </submittedName>
    <submittedName>
        <fullName evidence="1">Arsenite efflux transporter metallochaperone ArsD</fullName>
    </submittedName>
</protein>
<dbReference type="NCBIfam" id="NF033727">
    <property type="entry name" value="chaperon_ArsD"/>
    <property type="match status" value="1"/>
</dbReference>
<dbReference type="Proteomes" id="UP000521358">
    <property type="component" value="Unassembled WGS sequence"/>
</dbReference>
<reference evidence="1 4" key="2">
    <citation type="submission" date="2020-03" db="EMBL/GenBank/DDBJ databases">
        <title>Bacterial samples isolated from urine from healthy bovine heifers (Gyr breed).</title>
        <authorList>
            <person name="Giannattasio-Ferraz S."/>
            <person name="Maskeri L."/>
            <person name="Penido A."/>
            <person name="Barbosa-Stancioli E.F."/>
            <person name="Putonti C."/>
        </authorList>
    </citation>
    <scope>NUCLEOTIDE SEQUENCE [LARGE SCALE GENOMIC DNA]</scope>
    <source>
        <strain evidence="1 4">UFMG-H7</strain>
    </source>
</reference>
<comment type="caution">
    <text evidence="1">The sequence shown here is derived from an EMBL/GenBank/DDBJ whole genome shotgun (WGS) entry which is preliminary data.</text>
</comment>
<organism evidence="1 4">
    <name type="scientific">Vagococcus fluvialis</name>
    <dbReference type="NCBI Taxonomy" id="2738"/>
    <lineage>
        <taxon>Bacteria</taxon>
        <taxon>Bacillati</taxon>
        <taxon>Bacillota</taxon>
        <taxon>Bacilli</taxon>
        <taxon>Lactobacillales</taxon>
        <taxon>Enterococcaceae</taxon>
        <taxon>Vagococcus</taxon>
    </lineage>
</organism>
<gene>
    <name evidence="1" type="primary">arsD</name>
    <name evidence="2" type="ORF">CBF32_01670</name>
    <name evidence="1" type="ORF">HED35_03420</name>
</gene>
<dbReference type="GO" id="GO:0045892">
    <property type="term" value="P:negative regulation of DNA-templated transcription"/>
    <property type="evidence" value="ECO:0007669"/>
    <property type="project" value="InterPro"/>
</dbReference>
<proteinExistence type="predicted"/>
<dbReference type="EMBL" id="JAAVMB010000002">
    <property type="protein sequence ID" value="NKC67134.1"/>
    <property type="molecule type" value="Genomic_DNA"/>
</dbReference>
<evidence type="ECO:0000313" key="3">
    <source>
        <dbReference type="Proteomes" id="UP000288197"/>
    </source>
</evidence>
<dbReference type="OrthoDB" id="9801358at2"/>
<dbReference type="GO" id="GO:0046685">
    <property type="term" value="P:response to arsenic-containing substance"/>
    <property type="evidence" value="ECO:0007669"/>
    <property type="project" value="InterPro"/>
</dbReference>
<evidence type="ECO:0000313" key="4">
    <source>
        <dbReference type="Proteomes" id="UP000521358"/>
    </source>
</evidence>
<dbReference type="Gene3D" id="3.40.30.10">
    <property type="entry name" value="Glutaredoxin"/>
    <property type="match status" value="1"/>
</dbReference>
<evidence type="ECO:0000313" key="2">
    <source>
        <dbReference type="EMBL" id="RSU05731.1"/>
    </source>
</evidence>
<dbReference type="GeneID" id="63145378"/>
<dbReference type="AlphaFoldDB" id="A0A369B3C4"/>
<dbReference type="EMBL" id="NGJX01000001">
    <property type="protein sequence ID" value="RSU05731.1"/>
    <property type="molecule type" value="Genomic_DNA"/>
</dbReference>
<dbReference type="GO" id="GO:0003677">
    <property type="term" value="F:DNA binding"/>
    <property type="evidence" value="ECO:0007669"/>
    <property type="project" value="InterPro"/>
</dbReference>